<dbReference type="InterPro" id="IPR036388">
    <property type="entry name" value="WH-like_DNA-bd_sf"/>
</dbReference>
<dbReference type="PANTHER" id="PTHR30537:SF5">
    <property type="entry name" value="HTH-TYPE TRANSCRIPTIONAL ACTIVATOR TTDR-RELATED"/>
    <property type="match status" value="1"/>
</dbReference>
<dbReference type="SUPFAM" id="SSF53850">
    <property type="entry name" value="Periplasmic binding protein-like II"/>
    <property type="match status" value="1"/>
</dbReference>
<accession>A0A133XNN6</accession>
<dbReference type="SUPFAM" id="SSF46785">
    <property type="entry name" value="Winged helix' DNA-binding domain"/>
    <property type="match status" value="1"/>
</dbReference>
<dbReference type="PROSITE" id="PS50931">
    <property type="entry name" value="HTH_LYSR"/>
    <property type="match status" value="1"/>
</dbReference>
<dbReference type="GO" id="GO:0003677">
    <property type="term" value="F:DNA binding"/>
    <property type="evidence" value="ECO:0007669"/>
    <property type="project" value="UniProtKB-KW"/>
</dbReference>
<organism evidence="6 7">
    <name type="scientific">Dechloromonas denitrificans</name>
    <dbReference type="NCBI Taxonomy" id="281362"/>
    <lineage>
        <taxon>Bacteria</taxon>
        <taxon>Pseudomonadati</taxon>
        <taxon>Pseudomonadota</taxon>
        <taxon>Betaproteobacteria</taxon>
        <taxon>Rhodocyclales</taxon>
        <taxon>Azonexaceae</taxon>
        <taxon>Dechloromonas</taxon>
    </lineage>
</organism>
<reference evidence="6 7" key="1">
    <citation type="submission" date="2015-12" db="EMBL/GenBank/DDBJ databases">
        <title>Nitrous oxide reduction kinetics distinguish bacteria harboring typical versus atypical NosZ.</title>
        <authorList>
            <person name="Yoon S."/>
            <person name="Nissen S."/>
            <person name="Park D."/>
            <person name="Sanford R.A."/>
            <person name="Loeffler F.E."/>
        </authorList>
    </citation>
    <scope>NUCLEOTIDE SEQUENCE [LARGE SCALE GENOMIC DNA]</scope>
    <source>
        <strain evidence="6 7">ATCC BAA-841</strain>
    </source>
</reference>
<dbReference type="GO" id="GO:0003700">
    <property type="term" value="F:DNA-binding transcription factor activity"/>
    <property type="evidence" value="ECO:0007669"/>
    <property type="project" value="InterPro"/>
</dbReference>
<proteinExistence type="inferred from homology"/>
<evidence type="ECO:0000259" key="5">
    <source>
        <dbReference type="PROSITE" id="PS50931"/>
    </source>
</evidence>
<sequence>MQWLNSWDAFIKVVESGSMAAAARRLDCSRAQISKQVAELEQSFGVRLFERSTRKLSLTPSGEIFHQHALRALEAIHSTEVAVRNLGDAPHGVLRISASITFGRLYIAPLLPKIVAKYPELTCELVLTDALVDLLEDNIDLALRLTKSPPQDAVARKLAHMKRVICATPAYFAAHGEPKTPHELAHHQCFNFLQLEDGREWQLLDRNGDEIRIPIDSKIRFNNVDCILDATLAGHGIALLPTYLCGPEIAAGRLKTLFDDFEPMSSFGRHLYACYTPSRVRVPKVRVLLDELASLFQPAPPWESAASS</sequence>
<evidence type="ECO:0000256" key="2">
    <source>
        <dbReference type="ARBA" id="ARBA00023015"/>
    </source>
</evidence>
<gene>
    <name evidence="6" type="ORF">AT959_02365</name>
</gene>
<comment type="similarity">
    <text evidence="1">Belongs to the LysR transcriptional regulatory family.</text>
</comment>
<dbReference type="InterPro" id="IPR000847">
    <property type="entry name" value="LysR_HTH_N"/>
</dbReference>
<evidence type="ECO:0000256" key="3">
    <source>
        <dbReference type="ARBA" id="ARBA00023125"/>
    </source>
</evidence>
<dbReference type="STRING" id="281362.AT959_02365"/>
<keyword evidence="2" id="KW-0805">Transcription regulation</keyword>
<evidence type="ECO:0000313" key="6">
    <source>
        <dbReference type="EMBL" id="KXB32544.1"/>
    </source>
</evidence>
<keyword evidence="3" id="KW-0238">DNA-binding</keyword>
<feature type="domain" description="HTH lysR-type" evidence="5">
    <location>
        <begin position="1"/>
        <end position="59"/>
    </location>
</feature>
<dbReference type="FunFam" id="1.10.10.10:FF:000001">
    <property type="entry name" value="LysR family transcriptional regulator"/>
    <property type="match status" value="1"/>
</dbReference>
<dbReference type="Gene3D" id="1.10.10.10">
    <property type="entry name" value="Winged helix-like DNA-binding domain superfamily/Winged helix DNA-binding domain"/>
    <property type="match status" value="1"/>
</dbReference>
<dbReference type="Gene3D" id="3.40.190.290">
    <property type="match status" value="1"/>
</dbReference>
<evidence type="ECO:0000313" key="7">
    <source>
        <dbReference type="Proteomes" id="UP000070186"/>
    </source>
</evidence>
<name>A0A133XNN6_9RHOO</name>
<keyword evidence="4" id="KW-0804">Transcription</keyword>
<dbReference type="Proteomes" id="UP000070186">
    <property type="component" value="Unassembled WGS sequence"/>
</dbReference>
<dbReference type="Pfam" id="PF00126">
    <property type="entry name" value="HTH_1"/>
    <property type="match status" value="1"/>
</dbReference>
<dbReference type="PANTHER" id="PTHR30537">
    <property type="entry name" value="HTH-TYPE TRANSCRIPTIONAL REGULATOR"/>
    <property type="match status" value="1"/>
</dbReference>
<dbReference type="EMBL" id="LODL01000005">
    <property type="protein sequence ID" value="KXB32544.1"/>
    <property type="molecule type" value="Genomic_DNA"/>
</dbReference>
<evidence type="ECO:0000256" key="4">
    <source>
        <dbReference type="ARBA" id="ARBA00023163"/>
    </source>
</evidence>
<dbReference type="PRINTS" id="PR00039">
    <property type="entry name" value="HTHLYSR"/>
</dbReference>
<evidence type="ECO:0000256" key="1">
    <source>
        <dbReference type="ARBA" id="ARBA00009437"/>
    </source>
</evidence>
<dbReference type="RefSeq" id="WP_066880143.1">
    <property type="nucleotide sequence ID" value="NZ_LODL01000005.1"/>
</dbReference>
<protein>
    <submittedName>
        <fullName evidence="6">LysR family transcriptional regulator</fullName>
    </submittedName>
</protein>
<dbReference type="AlphaFoldDB" id="A0A133XNN6"/>
<dbReference type="InterPro" id="IPR058163">
    <property type="entry name" value="LysR-type_TF_proteobact-type"/>
</dbReference>
<keyword evidence="7" id="KW-1185">Reference proteome</keyword>
<dbReference type="InterPro" id="IPR036390">
    <property type="entry name" value="WH_DNA-bd_sf"/>
</dbReference>
<dbReference type="CDD" id="cd08422">
    <property type="entry name" value="PBP2_CrgA_like"/>
    <property type="match status" value="1"/>
</dbReference>
<dbReference type="Pfam" id="PF03466">
    <property type="entry name" value="LysR_substrate"/>
    <property type="match status" value="1"/>
</dbReference>
<dbReference type="InterPro" id="IPR005119">
    <property type="entry name" value="LysR_subst-bd"/>
</dbReference>
<comment type="caution">
    <text evidence="6">The sequence shown here is derived from an EMBL/GenBank/DDBJ whole genome shotgun (WGS) entry which is preliminary data.</text>
</comment>